<protein>
    <submittedName>
        <fullName evidence="2">Lipoprotein</fullName>
    </submittedName>
</protein>
<feature type="chain" id="PRO_5046015367" evidence="1">
    <location>
        <begin position="21"/>
        <end position="220"/>
    </location>
</feature>
<reference evidence="2 3" key="1">
    <citation type="submission" date="2019-05" db="EMBL/GenBank/DDBJ databases">
        <authorList>
            <consortium name="Pathogen Informatics"/>
        </authorList>
    </citation>
    <scope>NUCLEOTIDE SEQUENCE [LARGE SCALE GENOMIC DNA]</scope>
    <source>
        <strain evidence="2 3">NM319</strain>
    </source>
</reference>
<keyword evidence="2" id="KW-0449">Lipoprotein</keyword>
<accession>A0ABY6TLM3</accession>
<evidence type="ECO:0000313" key="2">
    <source>
        <dbReference type="EMBL" id="VTU09270.1"/>
    </source>
</evidence>
<feature type="signal peptide" evidence="1">
    <location>
        <begin position="1"/>
        <end position="20"/>
    </location>
</feature>
<dbReference type="PROSITE" id="PS51257">
    <property type="entry name" value="PROKAR_LIPOPROTEIN"/>
    <property type="match status" value="1"/>
</dbReference>
<sequence>MKKLLITLASLMLLAGCAHKPATPYDYTEFKLSKPKSILVVAPVNNSVDAKADTSVLARASYPLGEKGYYVYPVALVDEVFKQNGLTDGNMIRSAQLNKIHEIFGADAILYINVNEYGTSYKLFDSVTTVELEGKLVDLRNGKTLWEGTGRYSEGTTNQNDGALTALLKAAISQIIDTSKDKGYTVAAAAMSDLVYNGKNGGILIGPHHPNYGKEQTQAK</sequence>
<dbReference type="Proteomes" id="UP000308167">
    <property type="component" value="Unassembled WGS sequence"/>
</dbReference>
<gene>
    <name evidence="2" type="ORF">SAMEA1410922_01920</name>
</gene>
<evidence type="ECO:0000313" key="3">
    <source>
        <dbReference type="Proteomes" id="UP000308167"/>
    </source>
</evidence>
<evidence type="ECO:0000256" key="1">
    <source>
        <dbReference type="SAM" id="SignalP"/>
    </source>
</evidence>
<dbReference type="GeneID" id="86156289"/>
<comment type="caution">
    <text evidence="2">The sequence shown here is derived from an EMBL/GenBank/DDBJ whole genome shotgun (WGS) entry which is preliminary data.</text>
</comment>
<keyword evidence="3" id="KW-1185">Reference proteome</keyword>
<dbReference type="InterPro" id="IPR008517">
    <property type="entry name" value="GNA1162-like"/>
</dbReference>
<dbReference type="RefSeq" id="WP_135710918.1">
    <property type="nucleotide sequence ID" value="NZ_CABFKI010000014.1"/>
</dbReference>
<dbReference type="Gene3D" id="3.40.50.10610">
    <property type="entry name" value="ABC-type transport auxiliary lipoprotein component"/>
    <property type="match status" value="1"/>
</dbReference>
<organism evidence="2 3">
    <name type="scientific">Actinobacillus porcinus</name>
    <dbReference type="NCBI Taxonomy" id="51048"/>
    <lineage>
        <taxon>Bacteria</taxon>
        <taxon>Pseudomonadati</taxon>
        <taxon>Pseudomonadota</taxon>
        <taxon>Gammaproteobacteria</taxon>
        <taxon>Pasteurellales</taxon>
        <taxon>Pasteurellaceae</taxon>
        <taxon>Actinobacillus</taxon>
    </lineage>
</organism>
<dbReference type="Pfam" id="PF05643">
    <property type="entry name" value="GNA1162-like"/>
    <property type="match status" value="1"/>
</dbReference>
<name>A0ABY6TLM3_9PAST</name>
<keyword evidence="1" id="KW-0732">Signal</keyword>
<proteinExistence type="predicted"/>
<dbReference type="EMBL" id="CABFKI010000014">
    <property type="protein sequence ID" value="VTU09270.1"/>
    <property type="molecule type" value="Genomic_DNA"/>
</dbReference>